<dbReference type="Proteomes" id="UP001237737">
    <property type="component" value="Unassembled WGS sequence"/>
</dbReference>
<dbReference type="EMBL" id="JAUSSK010000002">
    <property type="protein sequence ID" value="MDQ0009243.1"/>
    <property type="molecule type" value="Genomic_DNA"/>
</dbReference>
<name>A0ABT9SW68_9GAMM</name>
<proteinExistence type="predicted"/>
<gene>
    <name evidence="1" type="ORF">J2T07_001420</name>
</gene>
<dbReference type="Gene3D" id="2.40.160.10">
    <property type="entry name" value="Porin"/>
    <property type="match status" value="1"/>
</dbReference>
<keyword evidence="2" id="KW-1185">Reference proteome</keyword>
<sequence length="412" mass="45925">MAEGHVDGSLRVYDYRRAYSDPHTPDASAFATAWLLNAQSREFGGGFSAGASLVTANALGTRPSATRRLDATLMGRENALTAVSQAYVQFRNDAWTVRIGDQYIDTPWLGISDSRVLPASYRAMALEARPAEGWVVRLIRSYDWKSRTSDRFHPDNLYYPTNYDGDPIYGGNGALPADARAFGGTWSAGVAYTSGPFKGEAWFYDFLRFARMTYLEGTWTFQSRGEWTPFLAGQLVEEWSGSGNTLVDTRIRVIGVAGTRVRSEIPGVDMGMRIRDTTVDLAWNRVMRQASGTIGGGALISPYTATYATDPLYTTSMLRGLVEQGPGDAWKLKAKQAFLAGRLQIVTAYTRYRTLYRGDSHDVYVDVIYRLDGRWRGLQLRNRWERSSGGANNLNPGNRPFSFDRVMISFAF</sequence>
<protein>
    <recommendedName>
        <fullName evidence="3">Outer membrane OprD family porin</fullName>
    </recommendedName>
</protein>
<dbReference type="InterPro" id="IPR023614">
    <property type="entry name" value="Porin_dom_sf"/>
</dbReference>
<evidence type="ECO:0000313" key="2">
    <source>
        <dbReference type="Proteomes" id="UP001237737"/>
    </source>
</evidence>
<evidence type="ECO:0000313" key="1">
    <source>
        <dbReference type="EMBL" id="MDQ0009243.1"/>
    </source>
</evidence>
<accession>A0ABT9SW68</accession>
<dbReference type="RefSeq" id="WP_306848528.1">
    <property type="nucleotide sequence ID" value="NZ_JAUSSK010000002.1"/>
</dbReference>
<comment type="caution">
    <text evidence="1">The sequence shown here is derived from an EMBL/GenBank/DDBJ whole genome shotgun (WGS) entry which is preliminary data.</text>
</comment>
<evidence type="ECO:0008006" key="3">
    <source>
        <dbReference type="Google" id="ProtNLM"/>
    </source>
</evidence>
<organism evidence="1 2">
    <name type="scientific">Luteibacter jiangsuensis</name>
    <dbReference type="NCBI Taxonomy" id="637577"/>
    <lineage>
        <taxon>Bacteria</taxon>
        <taxon>Pseudomonadati</taxon>
        <taxon>Pseudomonadota</taxon>
        <taxon>Gammaproteobacteria</taxon>
        <taxon>Lysobacterales</taxon>
        <taxon>Rhodanobacteraceae</taxon>
        <taxon>Luteibacter</taxon>
    </lineage>
</organism>
<reference evidence="1 2" key="1">
    <citation type="submission" date="2023-07" db="EMBL/GenBank/DDBJ databases">
        <title>Sorghum-associated microbial communities from plants grown in Nebraska, USA.</title>
        <authorList>
            <person name="Schachtman D."/>
        </authorList>
    </citation>
    <scope>NUCLEOTIDE SEQUENCE [LARGE SCALE GENOMIC DNA]</scope>
    <source>
        <strain evidence="1 2">CC60</strain>
    </source>
</reference>